<accession>Q2IGQ0</accession>
<organism evidence="1 2">
    <name type="scientific">Anaeromyxobacter dehalogenans (strain 2CP-C)</name>
    <dbReference type="NCBI Taxonomy" id="290397"/>
    <lineage>
        <taxon>Bacteria</taxon>
        <taxon>Pseudomonadati</taxon>
        <taxon>Myxococcota</taxon>
        <taxon>Myxococcia</taxon>
        <taxon>Myxococcales</taxon>
        <taxon>Cystobacterineae</taxon>
        <taxon>Anaeromyxobacteraceae</taxon>
        <taxon>Anaeromyxobacter</taxon>
    </lineage>
</organism>
<dbReference type="Proteomes" id="UP000001935">
    <property type="component" value="Chromosome"/>
</dbReference>
<sequence>MAMKHACAVVAVACTLVHCSGGSIEPAEVRGEWASNDGGRMVFTETGFTAEHIPAPVLGLLGSPEPKLVGGKGRWGVRKREIWLVFDALAEHRSGFRTDLLTEGRGGAMILFNWKGEEGGERYELHRVDARHGTEASRP</sequence>
<dbReference type="AlphaFoldDB" id="Q2IGQ0"/>
<evidence type="ECO:0000313" key="2">
    <source>
        <dbReference type="Proteomes" id="UP000001935"/>
    </source>
</evidence>
<dbReference type="HOGENOM" id="CLU_1902311_0_0_7"/>
<gene>
    <name evidence="1" type="ordered locus">Adeh_3992</name>
</gene>
<dbReference type="STRING" id="290397.Adeh_3992"/>
<reference evidence="1" key="1">
    <citation type="submission" date="2006-01" db="EMBL/GenBank/DDBJ databases">
        <title>Complete sequence of Anaeromyxobacter dehalogenans 2CP-C.</title>
        <authorList>
            <consortium name="US DOE Joint Genome Institute"/>
            <person name="Copeland A."/>
            <person name="Lucas S."/>
            <person name="Lapidus A."/>
            <person name="Barry K."/>
            <person name="Detter J.C."/>
            <person name="Glavina T."/>
            <person name="Hammon N."/>
            <person name="Israni S."/>
            <person name="Pitluck S."/>
            <person name="Brettin T."/>
            <person name="Bruce D."/>
            <person name="Han C."/>
            <person name="Tapia R."/>
            <person name="Gilna P."/>
            <person name="Kiss H."/>
            <person name="Schmutz J."/>
            <person name="Larimer F."/>
            <person name="Land M."/>
            <person name="Kyrpides N."/>
            <person name="Anderson I."/>
            <person name="Sanford R.A."/>
            <person name="Ritalahti K.M."/>
            <person name="Thomas H.S."/>
            <person name="Kirby J.R."/>
            <person name="Zhulin I.B."/>
            <person name="Loeffler F.E."/>
            <person name="Richardson P."/>
        </authorList>
    </citation>
    <scope>NUCLEOTIDE SEQUENCE</scope>
    <source>
        <strain evidence="1">2CP-C</strain>
    </source>
</reference>
<dbReference type="KEGG" id="ade:Adeh_3992"/>
<name>Q2IGQ0_ANADE</name>
<dbReference type="OrthoDB" id="9941478at2"/>
<dbReference type="EMBL" id="CP000251">
    <property type="protein sequence ID" value="ABC83756.1"/>
    <property type="molecule type" value="Genomic_DNA"/>
</dbReference>
<proteinExistence type="predicted"/>
<protein>
    <submittedName>
        <fullName evidence="1">Uncharacterized protein</fullName>
    </submittedName>
</protein>
<evidence type="ECO:0000313" key="1">
    <source>
        <dbReference type="EMBL" id="ABC83756.1"/>
    </source>
</evidence>